<keyword evidence="2" id="KW-1185">Reference proteome</keyword>
<reference evidence="1" key="1">
    <citation type="submission" date="2022-05" db="EMBL/GenBank/DDBJ databases">
        <title>Genomic analysis of Brachybacterium sp. CBA3104.</title>
        <authorList>
            <person name="Roh S.W."/>
            <person name="Kim Y.B."/>
            <person name="Kim Y."/>
        </authorList>
    </citation>
    <scope>NUCLEOTIDE SEQUENCE</scope>
    <source>
        <strain evidence="1">CBA3104</strain>
    </source>
</reference>
<protein>
    <recommendedName>
        <fullName evidence="3">DUF4440 domain-containing protein</fullName>
    </recommendedName>
</protein>
<evidence type="ECO:0000313" key="1">
    <source>
        <dbReference type="EMBL" id="UQN30642.1"/>
    </source>
</evidence>
<accession>A0ABY4N7W1</accession>
<gene>
    <name evidence="1" type="ORF">M4486_04895</name>
</gene>
<name>A0ABY4N7W1_9MICO</name>
<organism evidence="1 2">
    <name type="scientific">Brachybacterium kimchii</name>
    <dbReference type="NCBI Taxonomy" id="2942909"/>
    <lineage>
        <taxon>Bacteria</taxon>
        <taxon>Bacillati</taxon>
        <taxon>Actinomycetota</taxon>
        <taxon>Actinomycetes</taxon>
        <taxon>Micrococcales</taxon>
        <taxon>Dermabacteraceae</taxon>
        <taxon>Brachybacterium</taxon>
    </lineage>
</organism>
<dbReference type="Proteomes" id="UP001055868">
    <property type="component" value="Chromosome"/>
</dbReference>
<sequence length="92" mass="10140">MDDIVVLHANNTHLYPGAQLQADREEPFLAIHTDVVVLFTDHSRAEGAVRRSSDGFVLQVDRYVTDAGSHLAAKTWSLTPHDGIFTISGRLV</sequence>
<evidence type="ECO:0000313" key="2">
    <source>
        <dbReference type="Proteomes" id="UP001055868"/>
    </source>
</evidence>
<dbReference type="EMBL" id="CP097218">
    <property type="protein sequence ID" value="UQN30642.1"/>
    <property type="molecule type" value="Genomic_DNA"/>
</dbReference>
<proteinExistence type="predicted"/>
<evidence type="ECO:0008006" key="3">
    <source>
        <dbReference type="Google" id="ProtNLM"/>
    </source>
</evidence>
<dbReference type="RefSeq" id="WP_249480006.1">
    <property type="nucleotide sequence ID" value="NZ_CP097218.1"/>
</dbReference>